<name>A0A1M2VQ06_TRAPU</name>
<dbReference type="Proteomes" id="UP000184267">
    <property type="component" value="Unassembled WGS sequence"/>
</dbReference>
<protein>
    <submittedName>
        <fullName evidence="2">Uncharacterized protein</fullName>
    </submittedName>
</protein>
<keyword evidence="3" id="KW-1185">Reference proteome</keyword>
<organism evidence="2 3">
    <name type="scientific">Trametes pubescens</name>
    <name type="common">White-rot fungus</name>
    <dbReference type="NCBI Taxonomy" id="154538"/>
    <lineage>
        <taxon>Eukaryota</taxon>
        <taxon>Fungi</taxon>
        <taxon>Dikarya</taxon>
        <taxon>Basidiomycota</taxon>
        <taxon>Agaricomycotina</taxon>
        <taxon>Agaricomycetes</taxon>
        <taxon>Polyporales</taxon>
        <taxon>Polyporaceae</taxon>
        <taxon>Trametes</taxon>
    </lineage>
</organism>
<evidence type="ECO:0000256" key="1">
    <source>
        <dbReference type="SAM" id="MobiDB-lite"/>
    </source>
</evidence>
<feature type="compositionally biased region" description="Basic and acidic residues" evidence="1">
    <location>
        <begin position="42"/>
        <end position="69"/>
    </location>
</feature>
<accession>A0A1M2VQ06</accession>
<proteinExistence type="predicted"/>
<dbReference type="AlphaFoldDB" id="A0A1M2VQ06"/>
<feature type="region of interest" description="Disordered" evidence="1">
    <location>
        <begin position="36"/>
        <end position="69"/>
    </location>
</feature>
<gene>
    <name evidence="2" type="ORF">TRAPUB_13899</name>
</gene>
<sequence length="69" mass="7773">MNKDWKSSASSKRALNQKKHRVILASNLEMLDEVAEGGATQETHRMAQTSREKPVESLLEVRDAVHKEA</sequence>
<evidence type="ECO:0000313" key="3">
    <source>
        <dbReference type="Proteomes" id="UP000184267"/>
    </source>
</evidence>
<evidence type="ECO:0000313" key="2">
    <source>
        <dbReference type="EMBL" id="OJT09646.1"/>
    </source>
</evidence>
<comment type="caution">
    <text evidence="2">The sequence shown here is derived from an EMBL/GenBank/DDBJ whole genome shotgun (WGS) entry which is preliminary data.</text>
</comment>
<reference evidence="2 3" key="1">
    <citation type="submission" date="2016-10" db="EMBL/GenBank/DDBJ databases">
        <title>Genome sequence of the basidiomycete white-rot fungus Trametes pubescens.</title>
        <authorList>
            <person name="Makela M.R."/>
            <person name="Granchi Z."/>
            <person name="Peng M."/>
            <person name="De Vries R.P."/>
            <person name="Grigoriev I."/>
            <person name="Riley R."/>
            <person name="Hilden K."/>
        </authorList>
    </citation>
    <scope>NUCLEOTIDE SEQUENCE [LARGE SCALE GENOMIC DNA]</scope>
    <source>
        <strain evidence="2 3">FBCC735</strain>
    </source>
</reference>
<dbReference type="EMBL" id="MNAD01000894">
    <property type="protein sequence ID" value="OJT09646.1"/>
    <property type="molecule type" value="Genomic_DNA"/>
</dbReference>